<sequence>MDTIPKTKVKFPFALKWPIQESVLREMKENKPGKFLVDVSFSLSIIPDAEFYVYVYPNGVKEKGLKDITRIKLYIYHYTEIEADFYISIQTANYISEKIHFNDSSETGHCSIATKDFFDPEKKFFVGGKVTIKIEGTVLTEYNMLDEPIVSSSDSLCLGLWKHNEGKDFTVVVGKDEITAHKCVLAARSSVFRAMFQSGMKEAKENKVFIKDFDFNIVEAAIKSCYHQSLVEYTSLEDKLKLLQFFDKYDIQSLKDAFEVYLMSVVNEFTVVRLTNAALLSNVPKLETKCAEFLQDCVKNKAVADLDLLDKDFALHLFKNSFCHTCVVKL</sequence>
<reference evidence="2" key="1">
    <citation type="submission" date="2022-11" db="UniProtKB">
        <authorList>
            <consortium name="WormBaseParasite"/>
        </authorList>
    </citation>
    <scope>IDENTIFICATION</scope>
</reference>
<proteinExistence type="predicted"/>
<name>A0AC34F658_9BILA</name>
<evidence type="ECO:0000313" key="2">
    <source>
        <dbReference type="WBParaSite" id="ES5_v2.g12687.t1"/>
    </source>
</evidence>
<protein>
    <submittedName>
        <fullName evidence="2">BTB domain-containing protein</fullName>
    </submittedName>
</protein>
<evidence type="ECO:0000313" key="1">
    <source>
        <dbReference type="Proteomes" id="UP000887579"/>
    </source>
</evidence>
<dbReference type="Proteomes" id="UP000887579">
    <property type="component" value="Unplaced"/>
</dbReference>
<accession>A0AC34F658</accession>
<organism evidence="1 2">
    <name type="scientific">Panagrolaimus sp. ES5</name>
    <dbReference type="NCBI Taxonomy" id="591445"/>
    <lineage>
        <taxon>Eukaryota</taxon>
        <taxon>Metazoa</taxon>
        <taxon>Ecdysozoa</taxon>
        <taxon>Nematoda</taxon>
        <taxon>Chromadorea</taxon>
        <taxon>Rhabditida</taxon>
        <taxon>Tylenchina</taxon>
        <taxon>Panagrolaimomorpha</taxon>
        <taxon>Panagrolaimoidea</taxon>
        <taxon>Panagrolaimidae</taxon>
        <taxon>Panagrolaimus</taxon>
    </lineage>
</organism>
<dbReference type="WBParaSite" id="ES5_v2.g12687.t1">
    <property type="protein sequence ID" value="ES5_v2.g12687.t1"/>
    <property type="gene ID" value="ES5_v2.g12687"/>
</dbReference>